<accession>A0A554WBE6</accession>
<dbReference type="InterPro" id="IPR012547">
    <property type="entry name" value="PDDEXK_9"/>
</dbReference>
<dbReference type="Pfam" id="PF09820">
    <property type="entry name" value="AAA-ATPase_like"/>
    <property type="match status" value="1"/>
</dbReference>
<dbReference type="OrthoDB" id="9146397at2"/>
<dbReference type="RefSeq" id="WP_143889593.1">
    <property type="nucleotide sequence ID" value="NZ_VJNB01000002.1"/>
</dbReference>
<dbReference type="InterPro" id="IPR018631">
    <property type="entry name" value="AAA-ATPase-like_dom"/>
</dbReference>
<feature type="domain" description="AAA-ATPase-like" evidence="1">
    <location>
        <begin position="9"/>
        <end position="219"/>
    </location>
</feature>
<name>A0A554WBE6_9BURK</name>
<keyword evidence="3" id="KW-1185">Reference proteome</keyword>
<gene>
    <name evidence="2" type="ORF">Talka_00549</name>
</gene>
<protein>
    <submittedName>
        <fullName evidence="2">Putative AAA-ATPase</fullName>
    </submittedName>
</protein>
<dbReference type="EMBL" id="VJNB01000002">
    <property type="protein sequence ID" value="TSE20886.1"/>
    <property type="molecule type" value="Genomic_DNA"/>
</dbReference>
<evidence type="ECO:0000313" key="3">
    <source>
        <dbReference type="Proteomes" id="UP000315736"/>
    </source>
</evidence>
<organism evidence="2 3">
    <name type="scientific">Tepidimonas alkaliphilus</name>
    <dbReference type="NCBI Taxonomy" id="2588942"/>
    <lineage>
        <taxon>Bacteria</taxon>
        <taxon>Pseudomonadati</taxon>
        <taxon>Pseudomonadota</taxon>
        <taxon>Betaproteobacteria</taxon>
        <taxon>Burkholderiales</taxon>
        <taxon>Tepidimonas</taxon>
    </lineage>
</organism>
<dbReference type="Pfam" id="PF08011">
    <property type="entry name" value="PDDEXK_9"/>
    <property type="match status" value="1"/>
</dbReference>
<sequence length="548" mass="62918">MTLLRRKLPIGIQTLRDIREGGYYYVDKTPLVARLADSGKFYFLSRPRRFGKSLLLDTIACAFEGKRQLFDAHDGADGTAPRERLFLADRWDWAKPHPVIRLSFAAGRLQRREQLEEHIHAQLEANARHLGVELPPPQTDIPLRFDALIERAAETHHRQAVVLVDEYDKPILDNLEAPEIARAMREGLRNLYSVIKGRDADLRFVLLTGVSKFSKVSIFSGLNNLYDLTLDPEYGTICGYTEEDIDTVFAPELEAAKQEGQPLDREEIRRWYNGYRWGPTSVYNPFDVLLLLRNRQFRAHWFETGTPTFLVEWLKRRGFYTPQLERLLADDDLLGAFDVERIEPEALLWQTGYLTIDSQQRKASRTVYTLRVPNQEVRYALNDRLLKAWMPDASLVSRLANDLYDLLTDGDAEGLRAHFERLYASIPHDWVRANPIAQYEGYYASVFYSHLASLGLDIVPEEVSNPGQCDLVIRHAGRAWVIEFKVIDGDAPTGEAMRQLKAKDYAAKHRGAPGIEEVIELGVEFSPTKRQIVGWEVARWRHPMGETE</sequence>
<proteinExistence type="predicted"/>
<evidence type="ECO:0000259" key="1">
    <source>
        <dbReference type="Pfam" id="PF09820"/>
    </source>
</evidence>
<comment type="caution">
    <text evidence="2">The sequence shown here is derived from an EMBL/GenBank/DDBJ whole genome shotgun (WGS) entry which is preliminary data.</text>
</comment>
<reference evidence="2 3" key="1">
    <citation type="submission" date="2019-07" db="EMBL/GenBank/DDBJ databases">
        <title>Tepidimonas alkaliphilus YIM 72238 draft genome.</title>
        <authorList>
            <person name="Da Costa M.S."/>
            <person name="Froufe H.J.C."/>
            <person name="Egas C."/>
            <person name="Albuquerque L."/>
        </authorList>
    </citation>
    <scope>NUCLEOTIDE SEQUENCE [LARGE SCALE GENOMIC DNA]</scope>
    <source>
        <strain evidence="2 3">YIM 72238</strain>
    </source>
</reference>
<evidence type="ECO:0000313" key="2">
    <source>
        <dbReference type="EMBL" id="TSE20886.1"/>
    </source>
</evidence>
<dbReference type="PANTHER" id="PTHR34825:SF1">
    <property type="entry name" value="AAA-ATPASE-LIKE DOMAIN-CONTAINING PROTEIN"/>
    <property type="match status" value="1"/>
</dbReference>
<dbReference type="AlphaFoldDB" id="A0A554WBE6"/>
<dbReference type="PANTHER" id="PTHR34825">
    <property type="entry name" value="CONSERVED PROTEIN, WITH A WEAK D-GALACTARATE DEHYDRATASE/ALTRONATE HYDROLASE DOMAIN"/>
    <property type="match status" value="1"/>
</dbReference>
<dbReference type="Proteomes" id="UP000315736">
    <property type="component" value="Unassembled WGS sequence"/>
</dbReference>